<protein>
    <submittedName>
        <fullName evidence="2">ATPase family associated with various cellular activities (AAA)</fullName>
    </submittedName>
</protein>
<sequence length="459" mass="53430">MKSTNLKNIFEIRYVKLAFDSVSIYRNLLEDEVIKNLRNLISYIDMEKINVGCTANMYNDFFFKLVNSGYCSLQEYIMDKVIFNENPFSMKAENKELKKEEDVIKEAAKNDLRNLCYIAKLTSTDVKESVLKYISDGKLKQMVERLPEWRTELDFEGINSPGYVRNIKQKLYNSASWDECVNDIQDFHNHYGCGIFARYRAFIWEHIEGKGCFKGIENPDPIDLSDLIGYEREHQIVIENTLQFLNGFFANNVLLHGDRGTGKSSTVKAILNKYYTQGLRMIELPKSYLVDFPNIIRKLKNRPEKFIIFIDDLVFGDDEESYTALKSILEGGLENKSSNIIIYATSNRRHLVKEYFNERMTSSYSGSEGEVHEGDSVQEKLSLADRFGINVVFVSPDKNKYLQIVDGIAERRKLNIDKDTLHREALKWELWYNGRSARTARQFVDWIEGHKLIEKNNLN</sequence>
<proteinExistence type="predicted"/>
<dbReference type="SUPFAM" id="SSF52540">
    <property type="entry name" value="P-loop containing nucleoside triphosphate hydrolases"/>
    <property type="match status" value="1"/>
</dbReference>
<dbReference type="SMART" id="SM00382">
    <property type="entry name" value="AAA"/>
    <property type="match status" value="1"/>
</dbReference>
<dbReference type="PANTHER" id="PTHR42935">
    <property type="entry name" value="SLR0930 PROTEIN"/>
    <property type="match status" value="1"/>
</dbReference>
<dbReference type="InterPro" id="IPR027417">
    <property type="entry name" value="P-loop_NTPase"/>
</dbReference>
<evidence type="ECO:0000259" key="1">
    <source>
        <dbReference type="SMART" id="SM00382"/>
    </source>
</evidence>
<dbReference type="InterPro" id="IPR008533">
    <property type="entry name" value="DUF815"/>
</dbReference>
<dbReference type="PATRIC" id="fig|1538.10.peg.1063"/>
<dbReference type="OrthoDB" id="9812140at2"/>
<dbReference type="RefSeq" id="WP_063554177.1">
    <property type="nucleotide sequence ID" value="NZ_LITT01000005.1"/>
</dbReference>
<comment type="caution">
    <text evidence="2">The sequence shown here is derived from an EMBL/GenBank/DDBJ whole genome shotgun (WGS) entry which is preliminary data.</text>
</comment>
<dbReference type="Proteomes" id="UP000077407">
    <property type="component" value="Unassembled WGS sequence"/>
</dbReference>
<dbReference type="AlphaFoldDB" id="A0A162L5Y1"/>
<evidence type="ECO:0000313" key="3">
    <source>
        <dbReference type="Proteomes" id="UP000077407"/>
    </source>
</evidence>
<dbReference type="Pfam" id="PF05673">
    <property type="entry name" value="DUF815"/>
    <property type="match status" value="1"/>
</dbReference>
<gene>
    <name evidence="2" type="ORF">WY13_00567</name>
</gene>
<name>A0A162L5Y1_9CLOT</name>
<dbReference type="Gene3D" id="3.40.50.300">
    <property type="entry name" value="P-loop containing nucleotide triphosphate hydrolases"/>
    <property type="match status" value="1"/>
</dbReference>
<dbReference type="CDD" id="cd00009">
    <property type="entry name" value="AAA"/>
    <property type="match status" value="1"/>
</dbReference>
<dbReference type="PANTHER" id="PTHR42935:SF1">
    <property type="entry name" value="SLR0930 PROTEIN"/>
    <property type="match status" value="1"/>
</dbReference>
<accession>A0A162L5Y1</accession>
<organism evidence="2 3">
    <name type="scientific">Clostridium ljungdahlii</name>
    <dbReference type="NCBI Taxonomy" id="1538"/>
    <lineage>
        <taxon>Bacteria</taxon>
        <taxon>Bacillati</taxon>
        <taxon>Bacillota</taxon>
        <taxon>Clostridia</taxon>
        <taxon>Eubacteriales</taxon>
        <taxon>Clostridiaceae</taxon>
        <taxon>Clostridium</taxon>
    </lineage>
</organism>
<evidence type="ECO:0000313" key="2">
    <source>
        <dbReference type="EMBL" id="OAA91602.1"/>
    </source>
</evidence>
<dbReference type="InterPro" id="IPR003593">
    <property type="entry name" value="AAA+_ATPase"/>
</dbReference>
<dbReference type="EMBL" id="LITT01000005">
    <property type="protein sequence ID" value="OAA91602.1"/>
    <property type="molecule type" value="Genomic_DNA"/>
</dbReference>
<feature type="domain" description="AAA+ ATPase" evidence="1">
    <location>
        <begin position="249"/>
        <end position="397"/>
    </location>
</feature>
<reference evidence="2 3" key="1">
    <citation type="journal article" date="2015" name="Biotechnol. Bioeng.">
        <title>Genome sequence and phenotypic characterization of Caulobacter segnis.</title>
        <authorList>
            <person name="Patel S."/>
            <person name="Fletcher B."/>
            <person name="Scott D.C."/>
            <person name="Ely B."/>
        </authorList>
    </citation>
    <scope>NUCLEOTIDE SEQUENCE [LARGE SCALE GENOMIC DNA]</scope>
    <source>
        <strain evidence="2 3">ERI-2</strain>
    </source>
</reference>